<accession>A0ABT7ZSN3</accession>
<keyword evidence="2" id="KW-1185">Reference proteome</keyword>
<name>A0ABT7ZSN3_9FLAO</name>
<evidence type="ECO:0000313" key="2">
    <source>
        <dbReference type="Proteomes" id="UP001231197"/>
    </source>
</evidence>
<sequence>MNNFAITYQHIADILSFEVSASQLEQTLSDPSFDWDDIVQEGSKHFVIPAIYCRLKAKQLLHVLPEDLISYLEYVTDENRKRNEIILIQTQAISQLLNAHKIEHVFLKGTALLLSGCFNDLAERMLGDIDLIVNAQQINEAYTLLCDNGYIPYQQTLGHQFFEHKHLPRLETEVSSTRIAAVEVHSKLFVNYNYDNLNNILRDKRQHNTTNIPSQEHLLMHTILNFQINDQGALYNSISFRPAYDAIVLLQNYSGSKPWYALPIIKNFFRYTGLFFKDITTATHIKPNIFNHFYLFKLQHIRFYKCWNYLLNLGHLIPILLKRGWLFISNSAYRKAIIRDRHRILAHFRQNINFF</sequence>
<organism evidence="1 2">
    <name type="scientific">Winogradskyella bathintestinalis</name>
    <dbReference type="NCBI Taxonomy" id="3035208"/>
    <lineage>
        <taxon>Bacteria</taxon>
        <taxon>Pseudomonadati</taxon>
        <taxon>Bacteroidota</taxon>
        <taxon>Flavobacteriia</taxon>
        <taxon>Flavobacteriales</taxon>
        <taxon>Flavobacteriaceae</taxon>
        <taxon>Winogradskyella</taxon>
    </lineage>
</organism>
<comment type="caution">
    <text evidence="1">The sequence shown here is derived from an EMBL/GenBank/DDBJ whole genome shotgun (WGS) entry which is preliminary data.</text>
</comment>
<protein>
    <submittedName>
        <fullName evidence="1">Nucleotidyltransferase family protein</fullName>
    </submittedName>
</protein>
<proteinExistence type="predicted"/>
<evidence type="ECO:0000313" key="1">
    <source>
        <dbReference type="EMBL" id="MDN3492034.1"/>
    </source>
</evidence>
<dbReference type="EMBL" id="JASDDK010000001">
    <property type="protein sequence ID" value="MDN3492034.1"/>
    <property type="molecule type" value="Genomic_DNA"/>
</dbReference>
<dbReference type="InterPro" id="IPR039498">
    <property type="entry name" value="NTP_transf_5"/>
</dbReference>
<dbReference type="Pfam" id="PF14907">
    <property type="entry name" value="NTP_transf_5"/>
    <property type="match status" value="1"/>
</dbReference>
<reference evidence="1 2" key="1">
    <citation type="journal article" date="2023" name="Int. J. Syst. Evol. Microbiol.">
        <title>Winogradskyella bathintestinalis sp. nov., isolated from the intestine of the deep-sea loosejaw dragonfish, Malacosteus niger.</title>
        <authorList>
            <person name="Uniacke-Lowe S."/>
            <person name="Johnson C.N."/>
            <person name="Stanton C."/>
            <person name="Hill C."/>
            <person name="Ross P."/>
        </authorList>
    </citation>
    <scope>NUCLEOTIDE SEQUENCE [LARGE SCALE GENOMIC DNA]</scope>
    <source>
        <strain evidence="1 2">APC 3343</strain>
    </source>
</reference>
<dbReference type="Proteomes" id="UP001231197">
    <property type="component" value="Unassembled WGS sequence"/>
</dbReference>
<dbReference type="RefSeq" id="WP_290205718.1">
    <property type="nucleotide sequence ID" value="NZ_JASDDK010000001.1"/>
</dbReference>
<gene>
    <name evidence="1" type="ORF">QMA06_04830</name>
</gene>